<dbReference type="AlphaFoldDB" id="A0A6N8U5U0"/>
<dbReference type="RefSeq" id="WP_160624168.1">
    <property type="nucleotide sequence ID" value="NZ_WUUQ01000001.1"/>
</dbReference>
<reference evidence="1 2" key="2">
    <citation type="submission" date="2020-01" db="EMBL/GenBank/DDBJ databases">
        <title>Clostridiaceae sp. nov. isolated from the gut of human by culturomics.</title>
        <authorList>
            <person name="Chang Y."/>
        </authorList>
    </citation>
    <scope>NUCLEOTIDE SEQUENCE [LARGE SCALE GENOMIC DNA]</scope>
    <source>
        <strain evidence="1 2">DONG20-135</strain>
    </source>
</reference>
<gene>
    <name evidence="1" type="ORF">GSF08_01830</name>
</gene>
<dbReference type="EMBL" id="WUUQ01000001">
    <property type="protein sequence ID" value="MXQ72684.1"/>
    <property type="molecule type" value="Genomic_DNA"/>
</dbReference>
<reference evidence="1 2" key="1">
    <citation type="submission" date="2019-12" db="EMBL/GenBank/DDBJ databases">
        <authorList>
            <person name="Yang R."/>
        </authorList>
    </citation>
    <scope>NUCLEOTIDE SEQUENCE [LARGE SCALE GENOMIC DNA]</scope>
    <source>
        <strain evidence="1 2">DONG20-135</strain>
    </source>
</reference>
<evidence type="ECO:0000313" key="1">
    <source>
        <dbReference type="EMBL" id="MXQ72684.1"/>
    </source>
</evidence>
<protein>
    <submittedName>
        <fullName evidence="1">Uncharacterized protein</fullName>
    </submittedName>
</protein>
<dbReference type="Proteomes" id="UP000434036">
    <property type="component" value="Unassembled WGS sequence"/>
</dbReference>
<organism evidence="1 2">
    <name type="scientific">Copranaerobaculum intestinale</name>
    <dbReference type="NCBI Taxonomy" id="2692629"/>
    <lineage>
        <taxon>Bacteria</taxon>
        <taxon>Bacillati</taxon>
        <taxon>Bacillota</taxon>
        <taxon>Erysipelotrichia</taxon>
        <taxon>Erysipelotrichales</taxon>
        <taxon>Erysipelotrichaceae</taxon>
        <taxon>Copranaerobaculum</taxon>
    </lineage>
</organism>
<sequence>MFKNIEYASASRKDQNIDVIHVKPNIAWILDGANSLFPFHISDDESDAKWFVKQINDYLREHVSNFSDADELFHNAQKAVIEQYEAMSDEEITDMEYPNTALALVYVQKNQLCYHVLGPCEILFHFDDGSTKSVMDLRLPHMDARLTSICRDLREKKHVPLYQVRTFMDHMMIENRLHRNLPGGYYILGEDPSVWSETITGMVPLNHLHSVSLICHGFEEYYHPPRMEAALKEYIFVKRNQKLVNDYEQSLRNQVGNFNLARYVQEQLSRSSTFVTFEIAKEMLETKEVQ</sequence>
<name>A0A6N8U5U0_9FIRM</name>
<evidence type="ECO:0000313" key="2">
    <source>
        <dbReference type="Proteomes" id="UP000434036"/>
    </source>
</evidence>
<proteinExistence type="predicted"/>
<accession>A0A6N8U5U0</accession>
<keyword evidence="2" id="KW-1185">Reference proteome</keyword>
<comment type="caution">
    <text evidence="1">The sequence shown here is derived from an EMBL/GenBank/DDBJ whole genome shotgun (WGS) entry which is preliminary data.</text>
</comment>